<dbReference type="InterPro" id="IPR029063">
    <property type="entry name" value="SAM-dependent_MTases_sf"/>
</dbReference>
<accession>A0A8H7F1N7</accession>
<dbReference type="Gene3D" id="3.40.50.150">
    <property type="entry name" value="Vaccinia Virus protein VP39"/>
    <property type="match status" value="1"/>
</dbReference>
<evidence type="ECO:0000256" key="1">
    <source>
        <dbReference type="SAM" id="MobiDB-lite"/>
    </source>
</evidence>
<dbReference type="Pfam" id="PF13649">
    <property type="entry name" value="Methyltransf_25"/>
    <property type="match status" value="1"/>
</dbReference>
<dbReference type="AlphaFoldDB" id="A0A8H7F1N7"/>
<dbReference type="Proteomes" id="UP000629468">
    <property type="component" value="Unassembled WGS sequence"/>
</dbReference>
<evidence type="ECO:0000259" key="2">
    <source>
        <dbReference type="Pfam" id="PF13649"/>
    </source>
</evidence>
<evidence type="ECO:0000313" key="3">
    <source>
        <dbReference type="EMBL" id="KAF7773253.1"/>
    </source>
</evidence>
<dbReference type="EMBL" id="JABXXO010000007">
    <property type="protein sequence ID" value="KAF7773253.1"/>
    <property type="molecule type" value="Genomic_DNA"/>
</dbReference>
<feature type="compositionally biased region" description="Low complexity" evidence="1">
    <location>
        <begin position="253"/>
        <end position="264"/>
    </location>
</feature>
<organism evidence="3 4">
    <name type="scientific">Agaricus bisporus var. burnettii</name>
    <dbReference type="NCBI Taxonomy" id="192524"/>
    <lineage>
        <taxon>Eukaryota</taxon>
        <taxon>Fungi</taxon>
        <taxon>Dikarya</taxon>
        <taxon>Basidiomycota</taxon>
        <taxon>Agaricomycotina</taxon>
        <taxon>Agaricomycetes</taxon>
        <taxon>Agaricomycetidae</taxon>
        <taxon>Agaricales</taxon>
        <taxon>Agaricineae</taxon>
        <taxon>Agaricaceae</taxon>
        <taxon>Agaricus</taxon>
    </lineage>
</organism>
<protein>
    <recommendedName>
        <fullName evidence="2">Methyltransferase domain-containing protein</fullName>
    </recommendedName>
</protein>
<evidence type="ECO:0000313" key="4">
    <source>
        <dbReference type="Proteomes" id="UP000629468"/>
    </source>
</evidence>
<feature type="compositionally biased region" description="Low complexity" evidence="1">
    <location>
        <begin position="189"/>
        <end position="218"/>
    </location>
</feature>
<dbReference type="CDD" id="cd02440">
    <property type="entry name" value="AdoMet_MTases"/>
    <property type="match status" value="1"/>
</dbReference>
<feature type="domain" description="Methyltransferase" evidence="2">
    <location>
        <begin position="70"/>
        <end position="168"/>
    </location>
</feature>
<dbReference type="SUPFAM" id="SSF53335">
    <property type="entry name" value="S-adenosyl-L-methionine-dependent methyltransferases"/>
    <property type="match status" value="1"/>
</dbReference>
<dbReference type="PANTHER" id="PTHR43591:SF24">
    <property type="entry name" value="2-METHOXY-6-POLYPRENYL-1,4-BENZOQUINOL METHYLASE, MITOCHONDRIAL"/>
    <property type="match status" value="1"/>
</dbReference>
<proteinExistence type="predicted"/>
<dbReference type="GO" id="GO:0008168">
    <property type="term" value="F:methyltransferase activity"/>
    <property type="evidence" value="ECO:0007669"/>
    <property type="project" value="TreeGrafter"/>
</dbReference>
<feature type="compositionally biased region" description="Low complexity" evidence="1">
    <location>
        <begin position="231"/>
        <end position="241"/>
    </location>
</feature>
<dbReference type="InterPro" id="IPR041698">
    <property type="entry name" value="Methyltransf_25"/>
</dbReference>
<dbReference type="PANTHER" id="PTHR43591">
    <property type="entry name" value="METHYLTRANSFERASE"/>
    <property type="match status" value="1"/>
</dbReference>
<name>A0A8H7F1N7_AGABI</name>
<sequence>MDAEQPSVVRNVEHVLVGQRKAKRGHGKVPYPVAEYSQDLANLDIWDNMFFESIWGSPTVYNFPIAPGLVLDIGCGTGWWVMNMAQRWPNTLFVGFDILEIQPRLRDFEHFLELTERISWVHGNFLDDFPFPDDHFDYVRICRAALAIPEDEWQWFLEQVRRVMRPGGLFEIIEEDPIFPSPTLPIPIPKISSISSPTTPREGSQETLASSSSGSGETISEERLKTKNRSRLSSFRSTRSLGKPLENKKSRARASSSATVSSNTIGLSNHPQNHTKLKTAWENMLTNRFISNKILSILPFYLSTIFSGVEVFDLYSVPLPSNTPLDQDAAEDDSLYSIPRPCNNNNNNNDIKAKNGVTTKCNSNDNNTVVNYPIQTELPRLQAMDLQELAGMHLHYTVGFIKACKDAIRQEYRMLFPFVEGVIGPSEKAQIPVIGVDFPCGEESKPEQFEVEWNDWICDMEDRMRLRKRMNSQVAWNEPCSPRGGKPVWRHWRKAIDQVLAREDKSVFDFPTDPDNLCRSVKAYMGWKAPDNICRFGE</sequence>
<feature type="region of interest" description="Disordered" evidence="1">
    <location>
        <begin position="189"/>
        <end position="272"/>
    </location>
</feature>
<gene>
    <name evidence="3" type="ORF">Agabi119p4_5420</name>
</gene>
<reference evidence="3 4" key="1">
    <citation type="journal article" name="Sci. Rep.">
        <title>Telomere-to-telomere assembled and centromere annotated genomes of the two main subspecies of the button mushroom Agaricus bisporus reveal especially polymorphic chromosome ends.</title>
        <authorList>
            <person name="Sonnenberg A.S.M."/>
            <person name="Sedaghat-Telgerd N."/>
            <person name="Lavrijssen B."/>
            <person name="Ohm R.A."/>
            <person name="Hendrickx P.M."/>
            <person name="Scholtmeijer K."/>
            <person name="Baars J.J.P."/>
            <person name="van Peer A."/>
        </authorList>
    </citation>
    <scope>NUCLEOTIDE SEQUENCE [LARGE SCALE GENOMIC DNA]</scope>
    <source>
        <strain evidence="3 4">H119_p4</strain>
    </source>
</reference>
<comment type="caution">
    <text evidence="3">The sequence shown here is derived from an EMBL/GenBank/DDBJ whole genome shotgun (WGS) entry which is preliminary data.</text>
</comment>